<reference evidence="1 2" key="1">
    <citation type="submission" date="2024-10" db="EMBL/GenBank/DDBJ databases">
        <title>Updated reference genomes for cyclostephanoid diatoms.</title>
        <authorList>
            <person name="Roberts W.R."/>
            <person name="Alverson A.J."/>
        </authorList>
    </citation>
    <scope>NUCLEOTIDE SEQUENCE [LARGE SCALE GENOMIC DNA]</scope>
    <source>
        <strain evidence="1 2">AJA232-27</strain>
    </source>
</reference>
<organism evidence="1 2">
    <name type="scientific">Discostella pseudostelligera</name>
    <dbReference type="NCBI Taxonomy" id="259834"/>
    <lineage>
        <taxon>Eukaryota</taxon>
        <taxon>Sar</taxon>
        <taxon>Stramenopiles</taxon>
        <taxon>Ochrophyta</taxon>
        <taxon>Bacillariophyta</taxon>
        <taxon>Coscinodiscophyceae</taxon>
        <taxon>Thalassiosirophycidae</taxon>
        <taxon>Stephanodiscales</taxon>
        <taxon>Stephanodiscaceae</taxon>
        <taxon>Discostella</taxon>
    </lineage>
</organism>
<gene>
    <name evidence="1" type="ORF">ACHAWU_004090</name>
</gene>
<accession>A0ABD3MKK2</accession>
<dbReference type="Proteomes" id="UP001530293">
    <property type="component" value="Unassembled WGS sequence"/>
</dbReference>
<sequence>MSMYARESCGAHGNGSIPGDDVRLVEEIREVLGCTPTTSFNNQQLLVPPDTTIISVEAESSMFLFCSNRQLEKCL</sequence>
<evidence type="ECO:0000313" key="1">
    <source>
        <dbReference type="EMBL" id="KAL3764278.1"/>
    </source>
</evidence>
<dbReference type="AlphaFoldDB" id="A0ABD3MKK2"/>
<name>A0ABD3MKK2_9STRA</name>
<comment type="caution">
    <text evidence="1">The sequence shown here is derived from an EMBL/GenBank/DDBJ whole genome shotgun (WGS) entry which is preliminary data.</text>
</comment>
<proteinExistence type="predicted"/>
<keyword evidence="2" id="KW-1185">Reference proteome</keyword>
<protein>
    <submittedName>
        <fullName evidence="1">Uncharacterized protein</fullName>
    </submittedName>
</protein>
<evidence type="ECO:0000313" key="2">
    <source>
        <dbReference type="Proteomes" id="UP001530293"/>
    </source>
</evidence>
<dbReference type="EMBL" id="JALLBG020000108">
    <property type="protein sequence ID" value="KAL3764278.1"/>
    <property type="molecule type" value="Genomic_DNA"/>
</dbReference>